<reference evidence="13 14" key="1">
    <citation type="submission" date="2024-01" db="EMBL/GenBank/DDBJ databases">
        <title>The genomes of 5 underutilized Papilionoideae crops provide insights into root nodulation and disease resistanc.</title>
        <authorList>
            <person name="Yuan L."/>
        </authorList>
    </citation>
    <scope>NUCLEOTIDE SEQUENCE [LARGE SCALE GENOMIC DNA]</scope>
    <source>
        <strain evidence="13">ZHUSHIDOU_FW_LH</strain>
        <tissue evidence="13">Leaf</tissue>
    </source>
</reference>
<comment type="catalytic activity">
    <reaction evidence="1 11">
        <text>Hydrolysis of (1-&gt;4)-alpha-D-glucosidic linkages in polysaccharides so as to remove successive maltose units from the non-reducing ends of the chains.</text>
        <dbReference type="EC" id="3.2.1.2"/>
    </reaction>
</comment>
<keyword evidence="12" id="KW-1133">Transmembrane helix</keyword>
<feature type="binding site" evidence="10">
    <location>
        <position position="401"/>
    </location>
    <ligand>
        <name>substrate</name>
    </ligand>
</feature>
<dbReference type="GO" id="GO:0016161">
    <property type="term" value="F:beta-amylase activity"/>
    <property type="evidence" value="ECO:0007669"/>
    <property type="project" value="UniProtKB-EC"/>
</dbReference>
<keyword evidence="12" id="KW-0812">Transmembrane</keyword>
<name>A0AAN9EPK6_CROPI</name>
<dbReference type="PRINTS" id="PR00750">
    <property type="entry name" value="BETAAMYLASE"/>
</dbReference>
<dbReference type="GO" id="GO:0000272">
    <property type="term" value="P:polysaccharide catabolic process"/>
    <property type="evidence" value="ECO:0007669"/>
    <property type="project" value="UniProtKB-KW"/>
</dbReference>
<dbReference type="Gene3D" id="3.20.20.80">
    <property type="entry name" value="Glycosidases"/>
    <property type="match status" value="1"/>
</dbReference>
<dbReference type="SUPFAM" id="SSF51445">
    <property type="entry name" value="(Trans)glycosidases"/>
    <property type="match status" value="1"/>
</dbReference>
<evidence type="ECO:0000256" key="6">
    <source>
        <dbReference type="ARBA" id="ARBA00023295"/>
    </source>
</evidence>
<evidence type="ECO:0000256" key="9">
    <source>
        <dbReference type="PIRSR" id="PIRSR601554-1"/>
    </source>
</evidence>
<comment type="similarity">
    <text evidence="2 11">Belongs to the glycosyl hydrolase 14 family.</text>
</comment>
<dbReference type="AlphaFoldDB" id="A0AAN9EPK6"/>
<feature type="binding site" evidence="10">
    <location>
        <position position="406"/>
    </location>
    <ligand>
        <name>substrate</name>
    </ligand>
</feature>
<feature type="binding site" evidence="10">
    <location>
        <position position="206"/>
    </location>
    <ligand>
        <name>substrate</name>
    </ligand>
</feature>
<dbReference type="EMBL" id="JAYWIO010000005">
    <property type="protein sequence ID" value="KAK7261051.1"/>
    <property type="molecule type" value="Genomic_DNA"/>
</dbReference>
<dbReference type="PANTHER" id="PTHR31352:SF42">
    <property type="entry name" value="BETA-AMYLASE"/>
    <property type="match status" value="1"/>
</dbReference>
<feature type="transmembrane region" description="Helical" evidence="12">
    <location>
        <begin position="596"/>
        <end position="614"/>
    </location>
</feature>
<keyword evidence="6 11" id="KW-0326">Glycosidase</keyword>
<evidence type="ECO:0000256" key="10">
    <source>
        <dbReference type="PIRSR" id="PIRSR601554-2"/>
    </source>
</evidence>
<keyword evidence="7 11" id="KW-0624">Polysaccharide degradation</keyword>
<accession>A0AAN9EPK6</accession>
<protein>
    <recommendedName>
        <fullName evidence="8 11">Beta-amylase</fullName>
        <ecNumber evidence="3 11">3.2.1.2</ecNumber>
    </recommendedName>
</protein>
<dbReference type="PANTHER" id="PTHR31352">
    <property type="entry name" value="BETA-AMYLASE 1, CHLOROPLASTIC"/>
    <property type="match status" value="1"/>
</dbReference>
<keyword evidence="4 11" id="KW-0378">Hydrolase</keyword>
<evidence type="ECO:0000256" key="1">
    <source>
        <dbReference type="ARBA" id="ARBA00000546"/>
    </source>
</evidence>
<evidence type="ECO:0000313" key="13">
    <source>
        <dbReference type="EMBL" id="KAK7261051.1"/>
    </source>
</evidence>
<sequence>MESLMCSAQGGLMGTTTLLELQERSLWGSSCSSKRVGREKKPWTMSKKNQHVFKLDCGRIKKHYHHAAVCMALKPTFAQPKYFQFHPFHSLKVTLKISSAQAPIAPNYGDQMLGNYVPVFVMLPLEVISNDNILQDREGLENKLRELRSAGVDGVMVDVWWGIVESKGPQQYDWSAYRDLFHLVQHCHLKLQAIMSFHQCGGNIGDSVFIPLPQWILEIGESDPDIFYTSSSGYRNKECLTLGVDNLPLFHGRTAIEMYSDYMKSFRENMEDFLESELLIDIEVGLGPAGELRYPSYSYGLGWVFPGIGEFQCYDKYLEADFKKFAASLNHPEWKLPDNAGQCNDTPESTEFFRSNNGAYKTSDALHFLTWYSNKLLIHGDEILDKANQAFLGCKVKLAAKVAGIHWWYKAESHAAELTAGYYNLYGRDGYRPIAMMLSRHNAILNFTCLEMRNHEQIPEALCGPQELVQQVLSGAWKENIEVAGENALPRYDRDAYNQILLNARPNGINRNGHPKLRMYGVTYLRLCDELLQKTNFDIFKSFVRKMHADMDHCPHPEMYYHYTVRMERSKPPVPGFPAETKAEAPYTWYKETDMSVGPTGLLGYLLAIILYIFKGGRK</sequence>
<evidence type="ECO:0000256" key="8">
    <source>
        <dbReference type="ARBA" id="ARBA00072721"/>
    </source>
</evidence>
<evidence type="ECO:0000256" key="12">
    <source>
        <dbReference type="SAM" id="Phobius"/>
    </source>
</evidence>
<comment type="caution">
    <text evidence="13">The sequence shown here is derived from an EMBL/GenBank/DDBJ whole genome shotgun (WGS) entry which is preliminary data.</text>
</comment>
<dbReference type="PRINTS" id="PR00842">
    <property type="entry name" value="GLHYDLASE14B"/>
</dbReference>
<feature type="active site" description="Proton donor" evidence="9">
    <location>
        <position position="291"/>
    </location>
</feature>
<dbReference type="FunFam" id="3.20.20.80:FF:000066">
    <property type="entry name" value="Beta-amylase"/>
    <property type="match status" value="1"/>
</dbReference>
<gene>
    <name evidence="13" type="ORF">RIF29_27354</name>
</gene>
<keyword evidence="5 11" id="KW-0119">Carbohydrate metabolism</keyword>
<dbReference type="PROSITE" id="PS00679">
    <property type="entry name" value="BETA_AMYLASE_2"/>
    <property type="match status" value="1"/>
</dbReference>
<dbReference type="Proteomes" id="UP001372338">
    <property type="component" value="Unassembled WGS sequence"/>
</dbReference>
<feature type="binding site" evidence="10">
    <location>
        <position position="448"/>
    </location>
    <ligand>
        <name>substrate</name>
    </ligand>
</feature>
<proteinExistence type="inferred from homology"/>
<feature type="binding site" evidence="10">
    <location>
        <begin position="487"/>
        <end position="488"/>
    </location>
    <ligand>
        <name>substrate</name>
    </ligand>
</feature>
<feature type="binding site" evidence="10">
    <location>
        <position position="526"/>
    </location>
    <ligand>
        <name>substrate</name>
    </ligand>
</feature>
<dbReference type="Pfam" id="PF01373">
    <property type="entry name" value="Glyco_hydro_14"/>
    <property type="match status" value="1"/>
</dbReference>
<evidence type="ECO:0000313" key="14">
    <source>
        <dbReference type="Proteomes" id="UP001372338"/>
    </source>
</evidence>
<organism evidence="13 14">
    <name type="scientific">Crotalaria pallida</name>
    <name type="common">Smooth rattlebox</name>
    <name type="synonym">Crotalaria striata</name>
    <dbReference type="NCBI Taxonomy" id="3830"/>
    <lineage>
        <taxon>Eukaryota</taxon>
        <taxon>Viridiplantae</taxon>
        <taxon>Streptophyta</taxon>
        <taxon>Embryophyta</taxon>
        <taxon>Tracheophyta</taxon>
        <taxon>Spermatophyta</taxon>
        <taxon>Magnoliopsida</taxon>
        <taxon>eudicotyledons</taxon>
        <taxon>Gunneridae</taxon>
        <taxon>Pentapetalae</taxon>
        <taxon>rosids</taxon>
        <taxon>fabids</taxon>
        <taxon>Fabales</taxon>
        <taxon>Fabaceae</taxon>
        <taxon>Papilionoideae</taxon>
        <taxon>50 kb inversion clade</taxon>
        <taxon>genistoids sensu lato</taxon>
        <taxon>core genistoids</taxon>
        <taxon>Crotalarieae</taxon>
        <taxon>Crotalaria</taxon>
    </lineage>
</organism>
<evidence type="ECO:0000256" key="3">
    <source>
        <dbReference type="ARBA" id="ARBA00012594"/>
    </source>
</evidence>
<feature type="binding site" evidence="10">
    <location>
        <position position="158"/>
    </location>
    <ligand>
        <name>substrate</name>
    </ligand>
</feature>
<evidence type="ECO:0000256" key="5">
    <source>
        <dbReference type="ARBA" id="ARBA00023277"/>
    </source>
</evidence>
<dbReference type="InterPro" id="IPR001371">
    <property type="entry name" value="Glyco_hydro_14B_pln"/>
</dbReference>
<dbReference type="InterPro" id="IPR001554">
    <property type="entry name" value="Glyco_hydro_14"/>
</dbReference>
<keyword evidence="12" id="KW-0472">Membrane</keyword>
<evidence type="ECO:0000256" key="7">
    <source>
        <dbReference type="ARBA" id="ARBA00023326"/>
    </source>
</evidence>
<evidence type="ECO:0000256" key="4">
    <source>
        <dbReference type="ARBA" id="ARBA00022801"/>
    </source>
</evidence>
<feature type="active site" description="Proton acceptor" evidence="9">
    <location>
        <position position="486"/>
    </location>
</feature>
<evidence type="ECO:0000256" key="2">
    <source>
        <dbReference type="ARBA" id="ARBA00005652"/>
    </source>
</evidence>
<dbReference type="InterPro" id="IPR018238">
    <property type="entry name" value="Glyco_hydro_14_CS"/>
</dbReference>
<feature type="binding site" evidence="10">
    <location>
        <position position="198"/>
    </location>
    <ligand>
        <name>substrate</name>
    </ligand>
</feature>
<dbReference type="EC" id="3.2.1.2" evidence="3 11"/>
<keyword evidence="14" id="KW-1185">Reference proteome</keyword>
<evidence type="ECO:0000256" key="11">
    <source>
        <dbReference type="RuleBase" id="RU000509"/>
    </source>
</evidence>
<dbReference type="InterPro" id="IPR017853">
    <property type="entry name" value="GH"/>
</dbReference>